<dbReference type="InterPro" id="IPR023090">
    <property type="entry name" value="UPF0702_alpha/beta_dom_sf"/>
</dbReference>
<feature type="transmembrane region" description="Helical" evidence="7">
    <location>
        <begin position="65"/>
        <end position="88"/>
    </location>
</feature>
<name>A0ABZ1BR23_9FIRM</name>
<keyword evidence="10" id="KW-1185">Reference proteome</keyword>
<organism evidence="9 10">
    <name type="scientific">Geochorda subterranea</name>
    <dbReference type="NCBI Taxonomy" id="3109564"/>
    <lineage>
        <taxon>Bacteria</taxon>
        <taxon>Bacillati</taxon>
        <taxon>Bacillota</taxon>
        <taxon>Limnochordia</taxon>
        <taxon>Limnochordales</taxon>
        <taxon>Geochordaceae</taxon>
        <taxon>Geochorda</taxon>
    </lineage>
</organism>
<evidence type="ECO:0000256" key="4">
    <source>
        <dbReference type="ARBA" id="ARBA00022692"/>
    </source>
</evidence>
<evidence type="ECO:0000256" key="5">
    <source>
        <dbReference type="ARBA" id="ARBA00022989"/>
    </source>
</evidence>
<feature type="domain" description="YetF C-terminal" evidence="8">
    <location>
        <begin position="89"/>
        <end position="219"/>
    </location>
</feature>
<dbReference type="Proteomes" id="UP001333102">
    <property type="component" value="Chromosome"/>
</dbReference>
<proteinExistence type="inferred from homology"/>
<dbReference type="RefSeq" id="WP_324669662.1">
    <property type="nucleotide sequence ID" value="NZ_CP141614.1"/>
</dbReference>
<feature type="transmembrane region" description="Helical" evidence="7">
    <location>
        <begin position="40"/>
        <end position="59"/>
    </location>
</feature>
<evidence type="ECO:0000313" key="9">
    <source>
        <dbReference type="EMBL" id="WRP15266.1"/>
    </source>
</evidence>
<dbReference type="EMBL" id="CP141614">
    <property type="protein sequence ID" value="WRP15266.1"/>
    <property type="molecule type" value="Genomic_DNA"/>
</dbReference>
<evidence type="ECO:0000256" key="1">
    <source>
        <dbReference type="ARBA" id="ARBA00004651"/>
    </source>
</evidence>
<keyword evidence="3" id="KW-1003">Cell membrane</keyword>
<evidence type="ECO:0000313" key="10">
    <source>
        <dbReference type="Proteomes" id="UP001333102"/>
    </source>
</evidence>
<keyword evidence="6 7" id="KW-0472">Membrane</keyword>
<dbReference type="Pfam" id="PF04239">
    <property type="entry name" value="DUF421"/>
    <property type="match status" value="1"/>
</dbReference>
<dbReference type="PANTHER" id="PTHR34582">
    <property type="entry name" value="UPF0702 TRANSMEMBRANE PROTEIN YCAP"/>
    <property type="match status" value="1"/>
</dbReference>
<keyword evidence="5 7" id="KW-1133">Transmembrane helix</keyword>
<evidence type="ECO:0000259" key="8">
    <source>
        <dbReference type="Pfam" id="PF04239"/>
    </source>
</evidence>
<comment type="subcellular location">
    <subcellularLocation>
        <location evidence="1">Cell membrane</location>
        <topology evidence="1">Multi-pass membrane protein</topology>
    </subcellularLocation>
</comment>
<evidence type="ECO:0000256" key="2">
    <source>
        <dbReference type="ARBA" id="ARBA00006448"/>
    </source>
</evidence>
<evidence type="ECO:0000256" key="3">
    <source>
        <dbReference type="ARBA" id="ARBA00022475"/>
    </source>
</evidence>
<sequence>MEGALEGVGSVLGLAGRTVFFYIVVLVVIRLMGKREIGTLSPWDLVLTIMLAELAALPIENANVGLLAGAVPILTLLVTQVVVSWLSLKSLGFRNLIAGTPSIVVKDGRIIEPELRRLRYGIDDLMEQLRQKNVPNIHDVEVAVLETNGSLSVIPKSQRRPVYPSDLGISTGYEGLPIPLVNDGRIDYRALSAAGLDLTWLKQELERRGIHDPKEVLYACLDSQGNLFVQEREKPGAPG</sequence>
<accession>A0ABZ1BR23</accession>
<reference evidence="10" key="1">
    <citation type="submission" date="2023-12" db="EMBL/GenBank/DDBJ databases">
        <title>Novel isolates from deep terrestrial aquifers shed light on the physiology and ecology of the class Limnochordia.</title>
        <authorList>
            <person name="Karnachuk O.V."/>
            <person name="Lukina A.P."/>
            <person name="Avakyan M.R."/>
            <person name="Kadnikov V."/>
            <person name="Begmatov S."/>
            <person name="Beletsky A.V."/>
            <person name="Mardanov A.V."/>
            <person name="Ravin N.V."/>
        </authorList>
    </citation>
    <scope>NUCLEOTIDE SEQUENCE [LARGE SCALE GENOMIC DNA]</scope>
    <source>
        <strain evidence="10">LN</strain>
    </source>
</reference>
<dbReference type="InterPro" id="IPR007353">
    <property type="entry name" value="DUF421"/>
</dbReference>
<feature type="transmembrane region" description="Helical" evidence="7">
    <location>
        <begin position="12"/>
        <end position="33"/>
    </location>
</feature>
<evidence type="ECO:0000256" key="7">
    <source>
        <dbReference type="SAM" id="Phobius"/>
    </source>
</evidence>
<dbReference type="Gene3D" id="3.30.240.20">
    <property type="entry name" value="bsu07140 like domains"/>
    <property type="match status" value="2"/>
</dbReference>
<evidence type="ECO:0000256" key="6">
    <source>
        <dbReference type="ARBA" id="ARBA00023136"/>
    </source>
</evidence>
<keyword evidence="4 7" id="KW-0812">Transmembrane</keyword>
<dbReference type="PANTHER" id="PTHR34582:SF6">
    <property type="entry name" value="UPF0702 TRANSMEMBRANE PROTEIN YCAP"/>
    <property type="match status" value="1"/>
</dbReference>
<gene>
    <name evidence="9" type="ORF">VLY81_03615</name>
</gene>
<comment type="similarity">
    <text evidence="2">Belongs to the UPF0702 family.</text>
</comment>
<protein>
    <submittedName>
        <fullName evidence="9">DUF421 domain-containing protein</fullName>
    </submittedName>
</protein>